<dbReference type="InParanoid" id="W0RJG4"/>
<dbReference type="eggNOG" id="ENOG5033S36">
    <property type="taxonomic scope" value="Bacteria"/>
</dbReference>
<dbReference type="OrthoDB" id="9554473at2"/>
<dbReference type="KEGG" id="gba:J421_3672"/>
<gene>
    <name evidence="2" type="ORF">J421_3672</name>
</gene>
<dbReference type="RefSeq" id="WP_025412663.1">
    <property type="nucleotide sequence ID" value="NZ_CP007128.1"/>
</dbReference>
<proteinExistence type="predicted"/>
<keyword evidence="3" id="KW-1185">Reference proteome</keyword>
<evidence type="ECO:0000313" key="2">
    <source>
        <dbReference type="EMBL" id="AHG91209.1"/>
    </source>
</evidence>
<protein>
    <submittedName>
        <fullName evidence="2">Uncharacterized protein</fullName>
    </submittedName>
</protein>
<name>W0RJG4_9BACT</name>
<dbReference type="HOGENOM" id="CLU_635789_0_0_0"/>
<dbReference type="STRING" id="861299.J421_3672"/>
<accession>W0RJG4</accession>
<sequence>MDAVAKKQQRRERATARRQLGQRAAIGLEAEFAVMLDGEQVKPEDVFGSPRAIVRGPLMHRVGRSYHLPTGGAVYFDTGVVEIATPMIELAPGCAARAGRSLWESIRFLREELDDWERRDGRSVQLAGFSAHYNVSFDVPAEEQRAGRTVHDLAVLLTYLLPFPVMLLAANRESTGIGVRPRGNRIEITADFTPDPALMIAAATLIVGVVREVMTWPSYELRELDARDVPVPGQFAPIPHSSRKGWVAKYTCFPANPFQSDVDVPLWDTRRGERLSLREIAGRTTRYFSRSIRQFADPVSLRLIGSVMRGRAPSLLELAERPAAYCDVGRLCTWGDLFPEHMLPRSEYEQVLLYAVQRQPLWVDDDWAEPTGVRGWTQVVFRRRGDGSRRVYSLDDLLAYLRDWGTGRGARAGRTRRRTVPSRAAARRAAR</sequence>
<dbReference type="Proteomes" id="UP000019151">
    <property type="component" value="Chromosome"/>
</dbReference>
<evidence type="ECO:0000313" key="3">
    <source>
        <dbReference type="Proteomes" id="UP000019151"/>
    </source>
</evidence>
<evidence type="ECO:0000256" key="1">
    <source>
        <dbReference type="SAM" id="MobiDB-lite"/>
    </source>
</evidence>
<dbReference type="EMBL" id="CP007128">
    <property type="protein sequence ID" value="AHG91209.1"/>
    <property type="molecule type" value="Genomic_DNA"/>
</dbReference>
<reference evidence="2 3" key="1">
    <citation type="journal article" date="2014" name="Genome Announc.">
        <title>Genome Sequence and Methylome of Soil Bacterium Gemmatirosa kalamazoonensis KBS708T, a Member of the Rarely Cultivated Gemmatimonadetes Phylum.</title>
        <authorList>
            <person name="Debruyn J.M."/>
            <person name="Radosevich M."/>
            <person name="Wommack K.E."/>
            <person name="Polson S.W."/>
            <person name="Hauser L.J."/>
            <person name="Fawaz M.N."/>
            <person name="Korlach J."/>
            <person name="Tsai Y.C."/>
        </authorList>
    </citation>
    <scope>NUCLEOTIDE SEQUENCE [LARGE SCALE GENOMIC DNA]</scope>
    <source>
        <strain evidence="2 3">KBS708</strain>
    </source>
</reference>
<feature type="region of interest" description="Disordered" evidence="1">
    <location>
        <begin position="412"/>
        <end position="431"/>
    </location>
</feature>
<dbReference type="AlphaFoldDB" id="W0RJG4"/>
<organism evidence="2 3">
    <name type="scientific">Gemmatirosa kalamazoonensis</name>
    <dbReference type="NCBI Taxonomy" id="861299"/>
    <lineage>
        <taxon>Bacteria</taxon>
        <taxon>Pseudomonadati</taxon>
        <taxon>Gemmatimonadota</taxon>
        <taxon>Gemmatimonadia</taxon>
        <taxon>Gemmatimonadales</taxon>
        <taxon>Gemmatimonadaceae</taxon>
        <taxon>Gemmatirosa</taxon>
    </lineage>
</organism>